<keyword evidence="3" id="KW-1185">Reference proteome</keyword>
<proteinExistence type="predicted"/>
<comment type="caution">
    <text evidence="2">The sequence shown here is derived from an EMBL/GenBank/DDBJ whole genome shotgun (WGS) entry which is preliminary data.</text>
</comment>
<feature type="domain" description="HTH cro/C1-type" evidence="1">
    <location>
        <begin position="52"/>
        <end position="99"/>
    </location>
</feature>
<dbReference type="Gene3D" id="1.10.260.40">
    <property type="entry name" value="lambda repressor-like DNA-binding domains"/>
    <property type="match status" value="1"/>
</dbReference>
<dbReference type="Pfam" id="PF01381">
    <property type="entry name" value="HTH_3"/>
    <property type="match status" value="1"/>
</dbReference>
<gene>
    <name evidence="2" type="ORF">GCM10009733_006120</name>
</gene>
<sequence length="199" mass="21687">MPDTPGCPPLSRADLQQLLDAVGSLPANQPLSPAARLKLLIELRRDPRGGEKYSQAYIAAQTGLTDSALSKILRFPDRRPQAHTLHRIAEFFQVPLDFFTSTDIGEVLRREMQNLSRADKLLQDADDLGLVATNLRSITDLGARASQAAQEVDALAQNPANAPHLEPTLSALEAMIGLLQVATREHEARRRQGHDGSSA</sequence>
<dbReference type="Proteomes" id="UP001500064">
    <property type="component" value="Unassembled WGS sequence"/>
</dbReference>
<protein>
    <recommendedName>
        <fullName evidence="1">HTH cro/C1-type domain-containing protein</fullName>
    </recommendedName>
</protein>
<dbReference type="EMBL" id="BAAAMU010000003">
    <property type="protein sequence ID" value="GAA1612869.1"/>
    <property type="molecule type" value="Genomic_DNA"/>
</dbReference>
<evidence type="ECO:0000259" key="1">
    <source>
        <dbReference type="PROSITE" id="PS50943"/>
    </source>
</evidence>
<dbReference type="RefSeq" id="WP_346101311.1">
    <property type="nucleotide sequence ID" value="NZ_BAAAMU010000003.1"/>
</dbReference>
<accession>A0ABN2EP00</accession>
<dbReference type="InterPro" id="IPR010982">
    <property type="entry name" value="Lambda_DNA-bd_dom_sf"/>
</dbReference>
<organism evidence="2 3">
    <name type="scientific">Nonomuraea maheshkhaliensis</name>
    <dbReference type="NCBI Taxonomy" id="419590"/>
    <lineage>
        <taxon>Bacteria</taxon>
        <taxon>Bacillati</taxon>
        <taxon>Actinomycetota</taxon>
        <taxon>Actinomycetes</taxon>
        <taxon>Streptosporangiales</taxon>
        <taxon>Streptosporangiaceae</taxon>
        <taxon>Nonomuraea</taxon>
    </lineage>
</organism>
<evidence type="ECO:0000313" key="2">
    <source>
        <dbReference type="EMBL" id="GAA1612869.1"/>
    </source>
</evidence>
<dbReference type="SMART" id="SM00530">
    <property type="entry name" value="HTH_XRE"/>
    <property type="match status" value="1"/>
</dbReference>
<name>A0ABN2EP00_9ACTN</name>
<evidence type="ECO:0000313" key="3">
    <source>
        <dbReference type="Proteomes" id="UP001500064"/>
    </source>
</evidence>
<dbReference type="SUPFAM" id="SSF47413">
    <property type="entry name" value="lambda repressor-like DNA-binding domains"/>
    <property type="match status" value="1"/>
</dbReference>
<reference evidence="2 3" key="1">
    <citation type="journal article" date="2019" name="Int. J. Syst. Evol. Microbiol.">
        <title>The Global Catalogue of Microorganisms (GCM) 10K type strain sequencing project: providing services to taxonomists for standard genome sequencing and annotation.</title>
        <authorList>
            <consortium name="The Broad Institute Genomics Platform"/>
            <consortium name="The Broad Institute Genome Sequencing Center for Infectious Disease"/>
            <person name="Wu L."/>
            <person name="Ma J."/>
        </authorList>
    </citation>
    <scope>NUCLEOTIDE SEQUENCE [LARGE SCALE GENOMIC DNA]</scope>
    <source>
        <strain evidence="2 3">JCM 13929</strain>
    </source>
</reference>
<dbReference type="InterPro" id="IPR001387">
    <property type="entry name" value="Cro/C1-type_HTH"/>
</dbReference>
<dbReference type="PROSITE" id="PS50943">
    <property type="entry name" value="HTH_CROC1"/>
    <property type="match status" value="1"/>
</dbReference>
<dbReference type="CDD" id="cd00093">
    <property type="entry name" value="HTH_XRE"/>
    <property type="match status" value="1"/>
</dbReference>